<comment type="caution">
    <text evidence="2">The sequence shown here is derived from an EMBL/GenBank/DDBJ whole genome shotgun (WGS) entry which is preliminary data.</text>
</comment>
<dbReference type="EC" id="2.7.7.-" evidence="2"/>
<dbReference type="Proteomes" id="UP001349994">
    <property type="component" value="Unassembled WGS sequence"/>
</dbReference>
<sequence>MASAADSRVPVAMRLPRREVEIVDEYARANRITKTEAFLHFLRRGMEGEEGALNGERLSAIERSLEKVLDCLTGGDLLQKDDVLEIISNESRNFPAIKRAILFGSFARDAATLASDIDVRLELDRDKPFSLYDLARFQKAVGRRTGREVEALTADDIGNANLVAAIEREGIVAYERPRE</sequence>
<feature type="domain" description="Polymerase nucleotidyl transferase" evidence="1">
    <location>
        <begin position="92"/>
        <end position="171"/>
    </location>
</feature>
<evidence type="ECO:0000313" key="3">
    <source>
        <dbReference type="Proteomes" id="UP001349994"/>
    </source>
</evidence>
<reference evidence="2 3" key="1">
    <citation type="submission" date="2024-01" db="EMBL/GenBank/DDBJ databases">
        <title>novel species in genus Adlercreutzia.</title>
        <authorList>
            <person name="Liu X."/>
        </authorList>
    </citation>
    <scope>NUCLEOTIDE SEQUENCE [LARGE SCALE GENOMIC DNA]</scope>
    <source>
        <strain evidence="2 3">R7</strain>
    </source>
</reference>
<keyword evidence="2" id="KW-0548">Nucleotidyltransferase</keyword>
<dbReference type="CDD" id="cd05403">
    <property type="entry name" value="NT_KNTase_like"/>
    <property type="match status" value="1"/>
</dbReference>
<dbReference type="RefSeq" id="WP_338210858.1">
    <property type="nucleotide sequence ID" value="NZ_JAYMFF010000016.1"/>
</dbReference>
<dbReference type="SUPFAM" id="SSF81301">
    <property type="entry name" value="Nucleotidyltransferase"/>
    <property type="match status" value="1"/>
</dbReference>
<gene>
    <name evidence="2" type="ORF">VIN30_08645</name>
</gene>
<dbReference type="EMBL" id="JAYMFF010000016">
    <property type="protein sequence ID" value="MEC4176510.1"/>
    <property type="molecule type" value="Genomic_DNA"/>
</dbReference>
<organism evidence="2 3">
    <name type="scientific">Adlercreutzia wanghongyangiae</name>
    <dbReference type="NCBI Taxonomy" id="3111451"/>
    <lineage>
        <taxon>Bacteria</taxon>
        <taxon>Bacillati</taxon>
        <taxon>Actinomycetota</taxon>
        <taxon>Coriobacteriia</taxon>
        <taxon>Eggerthellales</taxon>
        <taxon>Eggerthellaceae</taxon>
        <taxon>Adlercreutzia</taxon>
    </lineage>
</organism>
<dbReference type="Pfam" id="PF01909">
    <property type="entry name" value="NTP_transf_2"/>
    <property type="match status" value="1"/>
</dbReference>
<protein>
    <submittedName>
        <fullName evidence="2">Nucleotidyltransferase domain-containing protein</fullName>
        <ecNumber evidence="2">2.7.7.-</ecNumber>
    </submittedName>
</protein>
<keyword evidence="2" id="KW-0808">Transferase</keyword>
<evidence type="ECO:0000259" key="1">
    <source>
        <dbReference type="Pfam" id="PF01909"/>
    </source>
</evidence>
<dbReference type="InterPro" id="IPR043519">
    <property type="entry name" value="NT_sf"/>
</dbReference>
<keyword evidence="3" id="KW-1185">Reference proteome</keyword>
<proteinExistence type="predicted"/>
<name>A0ABU6IJC2_9ACTN</name>
<dbReference type="InterPro" id="IPR002934">
    <property type="entry name" value="Polymerase_NTP_transf_dom"/>
</dbReference>
<dbReference type="Gene3D" id="3.30.460.10">
    <property type="entry name" value="Beta Polymerase, domain 2"/>
    <property type="match status" value="1"/>
</dbReference>
<accession>A0ABU6IJC2</accession>
<evidence type="ECO:0000313" key="2">
    <source>
        <dbReference type="EMBL" id="MEC4176510.1"/>
    </source>
</evidence>
<dbReference type="GO" id="GO:0016779">
    <property type="term" value="F:nucleotidyltransferase activity"/>
    <property type="evidence" value="ECO:0007669"/>
    <property type="project" value="UniProtKB-KW"/>
</dbReference>